<comment type="caution">
    <text evidence="1">The sequence shown here is derived from an EMBL/GenBank/DDBJ whole genome shotgun (WGS) entry which is preliminary data.</text>
</comment>
<name>A0A1A0MPZ6_MYCMU</name>
<proteinExistence type="predicted"/>
<organism evidence="1 2">
    <name type="scientific">Mycolicibacterium mucogenicum</name>
    <name type="common">Mycobacterium mucogenicum</name>
    <dbReference type="NCBI Taxonomy" id="56689"/>
    <lineage>
        <taxon>Bacteria</taxon>
        <taxon>Bacillati</taxon>
        <taxon>Actinomycetota</taxon>
        <taxon>Actinomycetes</taxon>
        <taxon>Mycobacteriales</taxon>
        <taxon>Mycobacteriaceae</taxon>
        <taxon>Mycolicibacterium</taxon>
    </lineage>
</organism>
<dbReference type="Pfam" id="PF25673">
    <property type="entry name" value="Terminase_7"/>
    <property type="match status" value="1"/>
</dbReference>
<protein>
    <submittedName>
        <fullName evidence="1">Uncharacterized protein</fullName>
    </submittedName>
</protein>
<sequence length="80" mass="9453">MPHCCLWRDSDWEFALTAAFIADEFYRTGKTAWASELRHWERVMAVTMDDRRSQRIVYVEPRPQVAAVPLRTFADDFSDL</sequence>
<dbReference type="AlphaFoldDB" id="A0A1A0MPZ6"/>
<dbReference type="EMBL" id="LZSF01000130">
    <property type="protein sequence ID" value="OBA87131.1"/>
    <property type="molecule type" value="Genomic_DNA"/>
</dbReference>
<dbReference type="Proteomes" id="UP000093962">
    <property type="component" value="Unassembled WGS sequence"/>
</dbReference>
<evidence type="ECO:0000313" key="2">
    <source>
        <dbReference type="Proteomes" id="UP000093962"/>
    </source>
</evidence>
<evidence type="ECO:0000313" key="1">
    <source>
        <dbReference type="EMBL" id="OBA87131.1"/>
    </source>
</evidence>
<reference evidence="1 2" key="1">
    <citation type="submission" date="2016-06" db="EMBL/GenBank/DDBJ databases">
        <authorList>
            <person name="Kjaerup R.B."/>
            <person name="Dalgaard T.S."/>
            <person name="Juul-Madsen H.R."/>
        </authorList>
    </citation>
    <scope>NUCLEOTIDE SEQUENCE [LARGE SCALE GENOMIC DNA]</scope>
    <source>
        <strain evidence="1 2">1199456.5</strain>
    </source>
</reference>
<dbReference type="InterPro" id="IPR057972">
    <property type="entry name" value="Terminase_7"/>
</dbReference>
<accession>A0A1A0MPZ6</accession>
<gene>
    <name evidence="1" type="ORF">A5642_20565</name>
</gene>